<dbReference type="InterPro" id="IPR006037">
    <property type="entry name" value="RCK_C"/>
</dbReference>
<dbReference type="KEGG" id="ape:APE_1999"/>
<sequence length="382" mass="40884">MMGEDRRRGGIVGLLSEARRLTSIMIDLSIYSVAFGDRLAALETLMLEDDVDEIIREAVGLLSLAVRGPGHTGLAKGIVELAAAFDRASDAAGDLAQLVLRGYPPHKYVTAAAICCGEVVAALKAEKPLDRLDIVDVLILRRGGRALLSPEDFSIREGDVLIVRGSLEALLEAAESLGAKPPKPPADVETLLADDTARGVARAKVLARAGFDASLYSLLAGDAGLARTVLDMEEMLDNDILSLMEDIVAQGLTGPETLTLILFLRSLEDFSDAAARAAGLVETELPGRVVEGTIGDPWESYLALDYMGERRRLSELGLDEEGLVIVAAKVGGKWIIPFLEDPEISRGDTVLAKIYSGQADTLKELVESRGFVVKGRRLEGRP</sequence>
<dbReference type="EMBL" id="BA000002">
    <property type="protein sequence ID" value="BAA81009.1"/>
    <property type="molecule type" value="Genomic_DNA"/>
</dbReference>
<name>Q9YAE0_AERPE</name>
<dbReference type="GO" id="GO:0008324">
    <property type="term" value="F:monoatomic cation transmembrane transporter activity"/>
    <property type="evidence" value="ECO:0007669"/>
    <property type="project" value="InterPro"/>
</dbReference>
<dbReference type="eggNOG" id="arCOG01963">
    <property type="taxonomic scope" value="Archaea"/>
</dbReference>
<gene>
    <name evidence="2" type="ordered locus">APE_1999</name>
</gene>
<evidence type="ECO:0000259" key="1">
    <source>
        <dbReference type="PROSITE" id="PS51202"/>
    </source>
</evidence>
<dbReference type="EnsemblBacteria" id="BAA81009">
    <property type="protein sequence ID" value="BAA81009"/>
    <property type="gene ID" value="APE_1999"/>
</dbReference>
<reference evidence="2 3" key="1">
    <citation type="journal article" date="1999" name="DNA Res.">
        <title>Complete genome sequence of an aerobic hyper-thermophilic crenarchaeon, Aeropyrum pernix K1.</title>
        <authorList>
            <person name="Kawarabayasi Y."/>
            <person name="Hino Y."/>
            <person name="Horikawa H."/>
            <person name="Yamazaki S."/>
            <person name="Haikawa Y."/>
            <person name="Jin-no K."/>
            <person name="Takahashi M."/>
            <person name="Sekine M."/>
            <person name="Baba S."/>
            <person name="Ankai A."/>
            <person name="Kosugi H."/>
            <person name="Hosoyama A."/>
            <person name="Fukui S."/>
            <person name="Nagai Y."/>
            <person name="Nishijima K."/>
            <person name="Nakazawa H."/>
            <person name="Takamiya M."/>
            <person name="Masuda S."/>
            <person name="Funahashi T."/>
            <person name="Tanaka T."/>
            <person name="Kudoh Y."/>
            <person name="Yamazaki J."/>
            <person name="Kushida N."/>
            <person name="Oguchi A."/>
            <person name="Aoki K."/>
            <person name="Kubota K."/>
            <person name="Nakamura Y."/>
            <person name="Nomura N."/>
            <person name="Sako Y."/>
            <person name="Kikuchi H."/>
        </authorList>
    </citation>
    <scope>NUCLEOTIDE SEQUENCE [LARGE SCALE GENOMIC DNA]</scope>
    <source>
        <strain evidence="3">ATCC 700893 / DSM 11879 / JCM 9820 / NBRC 100138 / K1</strain>
    </source>
</reference>
<evidence type="ECO:0000313" key="2">
    <source>
        <dbReference type="EMBL" id="BAA81009.1"/>
    </source>
</evidence>
<dbReference type="SUPFAM" id="SSF109755">
    <property type="entry name" value="PhoU-like"/>
    <property type="match status" value="1"/>
</dbReference>
<evidence type="ECO:0000313" key="3">
    <source>
        <dbReference type="Proteomes" id="UP000002518"/>
    </source>
</evidence>
<dbReference type="SUPFAM" id="SSF116726">
    <property type="entry name" value="TrkA C-terminal domain-like"/>
    <property type="match status" value="1"/>
</dbReference>
<dbReference type="GO" id="GO:0006813">
    <property type="term" value="P:potassium ion transport"/>
    <property type="evidence" value="ECO:0007669"/>
    <property type="project" value="InterPro"/>
</dbReference>
<proteinExistence type="predicted"/>
<dbReference type="STRING" id="272557.APE_1999"/>
<dbReference type="PROSITE" id="PS51202">
    <property type="entry name" value="RCK_C"/>
    <property type="match status" value="1"/>
</dbReference>
<dbReference type="AlphaFoldDB" id="Q9YAE0"/>
<organism evidence="2 3">
    <name type="scientific">Aeropyrum pernix (strain ATCC 700893 / DSM 11879 / JCM 9820 / NBRC 100138 / K1)</name>
    <dbReference type="NCBI Taxonomy" id="272557"/>
    <lineage>
        <taxon>Archaea</taxon>
        <taxon>Thermoproteota</taxon>
        <taxon>Thermoprotei</taxon>
        <taxon>Desulfurococcales</taxon>
        <taxon>Desulfurococcaceae</taxon>
        <taxon>Aeropyrum</taxon>
    </lineage>
</organism>
<keyword evidence="3" id="KW-1185">Reference proteome</keyword>
<feature type="domain" description="RCK C-terminal" evidence="1">
    <location>
        <begin position="127"/>
        <end position="180"/>
    </location>
</feature>
<dbReference type="PIR" id="A72503">
    <property type="entry name" value="A72503"/>
</dbReference>
<dbReference type="InterPro" id="IPR038078">
    <property type="entry name" value="PhoU-like_sf"/>
</dbReference>
<dbReference type="Gene3D" id="1.20.58.220">
    <property type="entry name" value="Phosphate transport system protein phou homolog 2, domain 2"/>
    <property type="match status" value="1"/>
</dbReference>
<accession>Q9YAE0</accession>
<dbReference type="InterPro" id="IPR036721">
    <property type="entry name" value="RCK_C_sf"/>
</dbReference>
<dbReference type="Proteomes" id="UP000002518">
    <property type="component" value="Chromosome"/>
</dbReference>
<protein>
    <recommendedName>
        <fullName evidence="1">RCK C-terminal domain-containing protein</fullName>
    </recommendedName>
</protein>